<protein>
    <recommendedName>
        <fullName evidence="1">Helix-turn-helix domain-containing protein</fullName>
    </recommendedName>
</protein>
<gene>
    <name evidence="2" type="ORF">C1Y40_04152</name>
</gene>
<reference evidence="2 3" key="1">
    <citation type="journal article" date="2017" name="Int. J. Syst. Evol. Microbiol.">
        <title>Mycobacterium talmoniae sp. nov., a slowly growing mycobacterium isolated from human respiratory samples.</title>
        <authorList>
            <person name="Davidson R.M."/>
            <person name="DeGroote M.A."/>
            <person name="Marola J.L."/>
            <person name="Buss S."/>
            <person name="Jones V."/>
            <person name="McNeil M.R."/>
            <person name="Freifeld A.G."/>
            <person name="Elaine Epperson L."/>
            <person name="Hasan N.A."/>
            <person name="Jackson M."/>
            <person name="Iwen P.C."/>
            <person name="Salfinger M."/>
            <person name="Strong M."/>
        </authorList>
    </citation>
    <scope>NUCLEOTIDE SEQUENCE [LARGE SCALE GENOMIC DNA]</scope>
    <source>
        <strain evidence="2 3">ATCC BAA-2683</strain>
    </source>
</reference>
<evidence type="ECO:0000313" key="3">
    <source>
        <dbReference type="Proteomes" id="UP000238296"/>
    </source>
</evidence>
<evidence type="ECO:0000259" key="1">
    <source>
        <dbReference type="Pfam" id="PF12728"/>
    </source>
</evidence>
<organism evidence="2 3">
    <name type="scientific">Mycobacterium talmoniae</name>
    <dbReference type="NCBI Taxonomy" id="1858794"/>
    <lineage>
        <taxon>Bacteria</taxon>
        <taxon>Bacillati</taxon>
        <taxon>Actinomycetota</taxon>
        <taxon>Actinomycetes</taxon>
        <taxon>Mycobacteriales</taxon>
        <taxon>Mycobacteriaceae</taxon>
        <taxon>Mycobacterium</taxon>
    </lineage>
</organism>
<accession>A0A2S8BGF5</accession>
<dbReference type="AlphaFoldDB" id="A0A2S8BGF5"/>
<sequence>MSGPALQTLCTRPGGRQAQGSGQIVTAQLLTVNEAVAALRTSRTGIYRLFASGELRWVQIGARRRITAAEVERFITEHQAGIQVRTA</sequence>
<dbReference type="Pfam" id="PF12728">
    <property type="entry name" value="HTH_17"/>
    <property type="match status" value="1"/>
</dbReference>
<evidence type="ECO:0000313" key="2">
    <source>
        <dbReference type="EMBL" id="PQM45708.1"/>
    </source>
</evidence>
<dbReference type="Proteomes" id="UP000238296">
    <property type="component" value="Unassembled WGS sequence"/>
</dbReference>
<dbReference type="InterPro" id="IPR010093">
    <property type="entry name" value="SinI_DNA-bd"/>
</dbReference>
<name>A0A2S8BGF5_9MYCO</name>
<dbReference type="InterPro" id="IPR041657">
    <property type="entry name" value="HTH_17"/>
</dbReference>
<proteinExistence type="predicted"/>
<comment type="caution">
    <text evidence="2">The sequence shown here is derived from an EMBL/GenBank/DDBJ whole genome shotgun (WGS) entry which is preliminary data.</text>
</comment>
<feature type="domain" description="Helix-turn-helix" evidence="1">
    <location>
        <begin position="29"/>
        <end position="78"/>
    </location>
</feature>
<dbReference type="GO" id="GO:0003677">
    <property type="term" value="F:DNA binding"/>
    <property type="evidence" value="ECO:0007669"/>
    <property type="project" value="InterPro"/>
</dbReference>
<dbReference type="NCBIfam" id="TIGR01764">
    <property type="entry name" value="excise"/>
    <property type="match status" value="1"/>
</dbReference>
<dbReference type="EMBL" id="PPEA01000601">
    <property type="protein sequence ID" value="PQM45708.1"/>
    <property type="molecule type" value="Genomic_DNA"/>
</dbReference>